<dbReference type="Gene3D" id="3.40.630.30">
    <property type="match status" value="1"/>
</dbReference>
<dbReference type="InterPro" id="IPR016181">
    <property type="entry name" value="Acyl_CoA_acyltransferase"/>
</dbReference>
<gene>
    <name evidence="2" type="ORF">MWN34_14160</name>
</gene>
<dbReference type="RefSeq" id="WP_247029958.1">
    <property type="nucleotide sequence ID" value="NZ_JALKCH010000009.1"/>
</dbReference>
<reference evidence="2 3" key="1">
    <citation type="submission" date="2022-04" db="EMBL/GenBank/DDBJ databases">
        <authorList>
            <person name="Grouzdev D.S."/>
            <person name="Pantiukh K.S."/>
            <person name="Krutkina M.S."/>
        </authorList>
    </citation>
    <scope>NUCLEOTIDE SEQUENCE [LARGE SCALE GENOMIC DNA]</scope>
    <source>
        <strain evidence="2 3">6x-1</strain>
    </source>
</reference>
<dbReference type="SUPFAM" id="SSF55729">
    <property type="entry name" value="Acyl-CoA N-acyltransferases (Nat)"/>
    <property type="match status" value="1"/>
</dbReference>
<dbReference type="EMBL" id="JALKCH010000009">
    <property type="protein sequence ID" value="MCK0198055.1"/>
    <property type="molecule type" value="Genomic_DNA"/>
</dbReference>
<evidence type="ECO:0000259" key="1">
    <source>
        <dbReference type="PROSITE" id="PS51186"/>
    </source>
</evidence>
<accession>A0ABT0DDL3</accession>
<evidence type="ECO:0000313" key="2">
    <source>
        <dbReference type="EMBL" id="MCK0198055.1"/>
    </source>
</evidence>
<proteinExistence type="predicted"/>
<sequence length="215" mass="23726">MPSVALARNARPATRQPLPRVSLLPGQVRPVLSGEFHQYVEHMLRLDAQSRLTRFGGPTSDEVVRRHGERMRAGGVELIGYFVEGVLRGVGELHMLDVPAGQPVSAEAAFSVEREWQGKGIGSLLMDRIVSLAQDRGVEDLAIIFLATNGRMQRIVVNHYGELTRAEDEMIGHVHLPRRQSAMSFIRHLVTASLAVVDSAIDLQSRMLPPAERGN</sequence>
<dbReference type="Pfam" id="PF00583">
    <property type="entry name" value="Acetyltransf_1"/>
    <property type="match status" value="1"/>
</dbReference>
<feature type="domain" description="N-acetyltransferase" evidence="1">
    <location>
        <begin position="30"/>
        <end position="183"/>
    </location>
</feature>
<dbReference type="Proteomes" id="UP001203284">
    <property type="component" value="Unassembled WGS sequence"/>
</dbReference>
<comment type="caution">
    <text evidence="2">The sequence shown here is derived from an EMBL/GenBank/DDBJ whole genome shotgun (WGS) entry which is preliminary data.</text>
</comment>
<dbReference type="CDD" id="cd04301">
    <property type="entry name" value="NAT_SF"/>
    <property type="match status" value="1"/>
</dbReference>
<dbReference type="InterPro" id="IPR000182">
    <property type="entry name" value="GNAT_dom"/>
</dbReference>
<name>A0ABT0DDL3_9HYPH</name>
<organism evidence="2 3">
    <name type="scientific">Ancylobacter crimeensis</name>
    <dbReference type="NCBI Taxonomy" id="2579147"/>
    <lineage>
        <taxon>Bacteria</taxon>
        <taxon>Pseudomonadati</taxon>
        <taxon>Pseudomonadota</taxon>
        <taxon>Alphaproteobacteria</taxon>
        <taxon>Hyphomicrobiales</taxon>
        <taxon>Xanthobacteraceae</taxon>
        <taxon>Ancylobacter</taxon>
    </lineage>
</organism>
<protein>
    <submittedName>
        <fullName evidence="2">GNAT family N-acetyltransferase</fullName>
    </submittedName>
</protein>
<dbReference type="PROSITE" id="PS51186">
    <property type="entry name" value="GNAT"/>
    <property type="match status" value="1"/>
</dbReference>
<keyword evidence="3" id="KW-1185">Reference proteome</keyword>
<evidence type="ECO:0000313" key="3">
    <source>
        <dbReference type="Proteomes" id="UP001203284"/>
    </source>
</evidence>